<feature type="domain" description="VASt" evidence="8">
    <location>
        <begin position="767"/>
        <end position="947"/>
    </location>
</feature>
<dbReference type="Pfam" id="PF16016">
    <property type="entry name" value="VASt"/>
    <property type="match status" value="1"/>
</dbReference>
<evidence type="ECO:0000256" key="3">
    <source>
        <dbReference type="ARBA" id="ARBA00022692"/>
    </source>
</evidence>
<gene>
    <name evidence="9" type="ORF">Cboi02_000237300</name>
</gene>
<feature type="compositionally biased region" description="Low complexity" evidence="6">
    <location>
        <begin position="330"/>
        <end position="343"/>
    </location>
</feature>
<dbReference type="GO" id="GO:0005886">
    <property type="term" value="C:plasma membrane"/>
    <property type="evidence" value="ECO:0007669"/>
    <property type="project" value="TreeGrafter"/>
</dbReference>
<feature type="compositionally biased region" description="Polar residues" evidence="6">
    <location>
        <begin position="344"/>
        <end position="368"/>
    </location>
</feature>
<feature type="region of interest" description="Disordered" evidence="6">
    <location>
        <begin position="960"/>
        <end position="986"/>
    </location>
</feature>
<evidence type="ECO:0000259" key="8">
    <source>
        <dbReference type="PROSITE" id="PS51778"/>
    </source>
</evidence>
<dbReference type="Pfam" id="PF02893">
    <property type="entry name" value="GRAM"/>
    <property type="match status" value="1"/>
</dbReference>
<dbReference type="GO" id="GO:0005789">
    <property type="term" value="C:endoplasmic reticulum membrane"/>
    <property type="evidence" value="ECO:0007669"/>
    <property type="project" value="TreeGrafter"/>
</dbReference>
<evidence type="ECO:0000313" key="10">
    <source>
        <dbReference type="Proteomes" id="UP001165120"/>
    </source>
</evidence>
<evidence type="ECO:0000256" key="4">
    <source>
        <dbReference type="ARBA" id="ARBA00022989"/>
    </source>
</evidence>
<dbReference type="Gene3D" id="2.30.29.30">
    <property type="entry name" value="Pleckstrin-homology domain (PH domain)/Phosphotyrosine-binding domain (PTB)"/>
    <property type="match status" value="1"/>
</dbReference>
<comment type="subcellular location">
    <subcellularLocation>
        <location evidence="1">Membrane</location>
        <topology evidence="1">Single-pass membrane protein</topology>
    </subcellularLocation>
</comment>
<dbReference type="InterPro" id="IPR004182">
    <property type="entry name" value="GRAM"/>
</dbReference>
<dbReference type="GO" id="GO:0005739">
    <property type="term" value="C:mitochondrion"/>
    <property type="evidence" value="ECO:0007669"/>
    <property type="project" value="TreeGrafter"/>
</dbReference>
<dbReference type="InterPro" id="IPR011993">
    <property type="entry name" value="PH-like_dom_sf"/>
</dbReference>
<feature type="region of interest" description="Disordered" evidence="6">
    <location>
        <begin position="1"/>
        <end position="57"/>
    </location>
</feature>
<evidence type="ECO:0000256" key="2">
    <source>
        <dbReference type="ARBA" id="ARBA00006582"/>
    </source>
</evidence>
<comment type="similarity">
    <text evidence="2">Belongs to the YSP2 family.</text>
</comment>
<sequence length="1104" mass="122087">MNDREPLVIADTDDTPDNWSYSISSSMESLLVEDTNGNGNGNGSDAQASDYDKASHDDKRFDALRNGGLSIIVDSNDKKKISDRDSQDLNDSQLINRSKSKSKKKKINGEVNGDDSKDYASSSIDILSNDSEQLSSNFKNDDDDEDDEDDDDDDDDDEQNEDKINTKGSIPISRMKSGASTNNVANSLSSSISNSSMSFISKASLANPETTKSDVMSYSTTANARGNHPNGIPEDGIGFLPAQMTGSASVSESSTSLLPGLTTSSIPSIEINRNSTKETLEAISKSHENDYKNNCANGDSSNSPYSMTPTNSILSKISTSVASFTNRASSSASANALPSSSLSQIASRSHQRTVSADNATLNNSQSHIIGSRRHSVSNINKEISIPEEETVLGATSGTPTTGTGQLETTIGVSGTPDMMSYRRSRSRRTTRSSSSAAAANSPMVDGQDSPKTPIFASGSAFINNQQPQPQPQLTPITPTTPKMITPKITTSEPSFDRNLYTEEKYLDTQYRYAASKRNADFHTLFPNIPTDDRLLDDFSCALSREFLIQGRLYVSEHYLGFNSNFLGWVTNVVISHDDISNFEKKVTAGFFPNGIVVETKDSKYNFASFMSRDTTFNFLETIWSKSVALSKSRNENSRDVDLLVARVVSHDSLVDNGNSNNNLLSEEDVFTIDEDSPEDYTGRGGLNTPLNGSSFSLNENFTKKNSNLRKNVTSERQKKKKQRTKINHDDELKIINNPNDENFKFEYKGPNHNSNPTEIKYDLKKEKANLLFDEEFDVPIGLLFNIIFGKNTDFHKKLMAENECFDFSEYGEFNIKKGDEDDGDDDSDFISKRKFKYQRNLGFAIGPASTNVECEEIIKSLDYKDSIEVLSITRTPNVPSGGVFTVQTRYNFAWAGSDKSRLQLSYKVVWTGSSWIKSMVESSTSGGQNKVASDLKKNLNDLIDSNIDFIKKKIKEYDESEDEAGESEVEENEAEDTGNVLTATSSGNFDQETLKDEEKPVVQASNKVFATSTIETIDIKSESKRIVSNSDWISHVSITNILIVIIILIQIVILREIFIIKSANTTNFQLFKLIKNFKFNDDGGNGYNDEDLIKLIKLLKRSIE</sequence>
<evidence type="ECO:0000256" key="5">
    <source>
        <dbReference type="ARBA" id="ARBA00023136"/>
    </source>
</evidence>
<feature type="region of interest" description="Disordered" evidence="6">
    <location>
        <begin position="330"/>
        <end position="493"/>
    </location>
</feature>
<keyword evidence="4 7" id="KW-1133">Transmembrane helix</keyword>
<keyword evidence="5 7" id="KW-0472">Membrane</keyword>
<organism evidence="9 10">
    <name type="scientific">Candida boidinii</name>
    <name type="common">Yeast</name>
    <dbReference type="NCBI Taxonomy" id="5477"/>
    <lineage>
        <taxon>Eukaryota</taxon>
        <taxon>Fungi</taxon>
        <taxon>Dikarya</taxon>
        <taxon>Ascomycota</taxon>
        <taxon>Saccharomycotina</taxon>
        <taxon>Pichiomycetes</taxon>
        <taxon>Pichiales</taxon>
        <taxon>Pichiaceae</taxon>
        <taxon>Ogataea</taxon>
        <taxon>Ogataea/Candida clade</taxon>
    </lineage>
</organism>
<dbReference type="AlphaFoldDB" id="A0A9W6SZM1"/>
<dbReference type="PROSITE" id="PS51778">
    <property type="entry name" value="VAST"/>
    <property type="match status" value="1"/>
</dbReference>
<feature type="compositionally biased region" description="Basic and acidic residues" evidence="6">
    <location>
        <begin position="75"/>
        <end position="87"/>
    </location>
</feature>
<dbReference type="PANTHER" id="PTHR23319:SF4">
    <property type="entry name" value="GRAM DOMAIN CONTAINING 1B, ISOFORM E"/>
    <property type="match status" value="1"/>
</dbReference>
<feature type="compositionally biased region" description="Low complexity" evidence="6">
    <location>
        <begin position="465"/>
        <end position="490"/>
    </location>
</feature>
<proteinExistence type="inferred from homology"/>
<dbReference type="InterPro" id="IPR051482">
    <property type="entry name" value="Cholesterol_transport"/>
</dbReference>
<feature type="region of interest" description="Disordered" evidence="6">
    <location>
        <begin position="74"/>
        <end position="191"/>
    </location>
</feature>
<dbReference type="CDD" id="cd13220">
    <property type="entry name" value="PH-GRAM_GRAMDC"/>
    <property type="match status" value="1"/>
</dbReference>
<feature type="compositionally biased region" description="Polar residues" evidence="6">
    <location>
        <begin position="119"/>
        <end position="138"/>
    </location>
</feature>
<keyword evidence="3 7" id="KW-0812">Transmembrane</keyword>
<evidence type="ECO:0000313" key="9">
    <source>
        <dbReference type="EMBL" id="GME69521.1"/>
    </source>
</evidence>
<dbReference type="InterPro" id="IPR031968">
    <property type="entry name" value="VASt"/>
</dbReference>
<accession>A0A9W6SZM1</accession>
<evidence type="ECO:0000256" key="1">
    <source>
        <dbReference type="ARBA" id="ARBA00004167"/>
    </source>
</evidence>
<dbReference type="GO" id="GO:0032541">
    <property type="term" value="C:cortical endoplasmic reticulum"/>
    <property type="evidence" value="ECO:0007669"/>
    <property type="project" value="TreeGrafter"/>
</dbReference>
<dbReference type="GO" id="GO:0140268">
    <property type="term" value="C:endoplasmic reticulum-plasma membrane contact site"/>
    <property type="evidence" value="ECO:0007669"/>
    <property type="project" value="TreeGrafter"/>
</dbReference>
<reference evidence="9" key="1">
    <citation type="submission" date="2023-04" db="EMBL/GenBank/DDBJ databases">
        <title>Candida boidinii NBRC 10035.</title>
        <authorList>
            <person name="Ichikawa N."/>
            <person name="Sato H."/>
            <person name="Tonouchi N."/>
        </authorList>
    </citation>
    <scope>NUCLEOTIDE SEQUENCE</scope>
    <source>
        <strain evidence="9">NBRC 10035</strain>
    </source>
</reference>
<dbReference type="EMBL" id="BSXN01000697">
    <property type="protein sequence ID" value="GME69521.1"/>
    <property type="molecule type" value="Genomic_DNA"/>
</dbReference>
<evidence type="ECO:0000256" key="7">
    <source>
        <dbReference type="SAM" id="Phobius"/>
    </source>
</evidence>
<feature type="compositionally biased region" description="Low complexity" evidence="6">
    <location>
        <begin position="393"/>
        <end position="411"/>
    </location>
</feature>
<protein>
    <submittedName>
        <fullName evidence="9">Unnamed protein product</fullName>
    </submittedName>
</protein>
<keyword evidence="10" id="KW-1185">Reference proteome</keyword>
<dbReference type="PANTHER" id="PTHR23319">
    <property type="entry name" value="GRAM DOMAIN CONTAINING 1B, ISOFORM E"/>
    <property type="match status" value="1"/>
</dbReference>
<dbReference type="Proteomes" id="UP001165120">
    <property type="component" value="Unassembled WGS sequence"/>
</dbReference>
<feature type="compositionally biased region" description="Acidic residues" evidence="6">
    <location>
        <begin position="141"/>
        <end position="160"/>
    </location>
</feature>
<dbReference type="SMART" id="SM00568">
    <property type="entry name" value="GRAM"/>
    <property type="match status" value="1"/>
</dbReference>
<name>A0A9W6SZM1_CANBO</name>
<dbReference type="GO" id="GO:0032934">
    <property type="term" value="F:sterol binding"/>
    <property type="evidence" value="ECO:0007669"/>
    <property type="project" value="TreeGrafter"/>
</dbReference>
<feature type="compositionally biased region" description="Low complexity" evidence="6">
    <location>
        <begin position="182"/>
        <end position="191"/>
    </location>
</feature>
<evidence type="ECO:0000256" key="6">
    <source>
        <dbReference type="SAM" id="MobiDB-lite"/>
    </source>
</evidence>
<dbReference type="GO" id="GO:0032366">
    <property type="term" value="P:intracellular sterol transport"/>
    <property type="evidence" value="ECO:0007669"/>
    <property type="project" value="TreeGrafter"/>
</dbReference>
<feature type="compositionally biased region" description="Acidic residues" evidence="6">
    <location>
        <begin position="960"/>
        <end position="976"/>
    </location>
</feature>
<comment type="caution">
    <text evidence="9">The sequence shown here is derived from an EMBL/GenBank/DDBJ whole genome shotgun (WGS) entry which is preliminary data.</text>
</comment>
<feature type="compositionally biased region" description="Low complexity" evidence="6">
    <location>
        <begin position="20"/>
        <end position="29"/>
    </location>
</feature>
<feature type="transmembrane region" description="Helical" evidence="7">
    <location>
        <begin position="1032"/>
        <end position="1054"/>
    </location>
</feature>
<dbReference type="GO" id="GO:0120015">
    <property type="term" value="F:sterol transfer activity"/>
    <property type="evidence" value="ECO:0007669"/>
    <property type="project" value="TreeGrafter"/>
</dbReference>